<keyword evidence="1" id="KW-0472">Membrane</keyword>
<dbReference type="PANTHER" id="PTHR34980">
    <property type="entry name" value="INNER MEMBRANE PROTEIN-RELATED-RELATED"/>
    <property type="match status" value="1"/>
</dbReference>
<keyword evidence="1" id="KW-1133">Transmembrane helix</keyword>
<reference evidence="3 4" key="1">
    <citation type="submission" date="2016-10" db="EMBL/GenBank/DDBJ databases">
        <authorList>
            <person name="de Groot N.N."/>
        </authorList>
    </citation>
    <scope>NUCLEOTIDE SEQUENCE [LARGE SCALE GENOMIC DNA]</scope>
    <source>
        <strain evidence="3 4">JCM 10630</strain>
    </source>
</reference>
<evidence type="ECO:0000313" key="5">
    <source>
        <dbReference type="Proteomes" id="UP001278050"/>
    </source>
</evidence>
<feature type="transmembrane region" description="Helical" evidence="1">
    <location>
        <begin position="243"/>
        <end position="265"/>
    </location>
</feature>
<keyword evidence="1" id="KW-0812">Transmembrane</keyword>
<protein>
    <submittedName>
        <fullName evidence="2">DUF805 domain-containing protein</fullName>
    </submittedName>
    <submittedName>
        <fullName evidence="3">Uncharacterized membrane protein YhaH, DUF805 family</fullName>
    </submittedName>
</protein>
<feature type="transmembrane region" description="Helical" evidence="1">
    <location>
        <begin position="209"/>
        <end position="231"/>
    </location>
</feature>
<dbReference type="InterPro" id="IPR008523">
    <property type="entry name" value="DUF805"/>
</dbReference>
<sequence length="320" mass="34445">MNQPRYKIVFDGQLMPEASLETVKDNLARLFKSDPARIENLFSGAPVALKRDLGEGEAEQYLNALQKAGANVRKELDQAASLSLVPTEAETEQAVEAATSSMTCPKCGHEQAKAIECSACGIIIEKYLARQAQLAEAAPAPAPVAATASPYAPPQANVAEQLPQYSELKVFSVSGRIGRVRYLGWTMAMLLCMLPLMLVFAGASVMSSVLGTLILGVAVIAMIVVGVFIGVQRLHDMGWSGWLWLVNFVPFIGTVFALLMLIIPGTQGVNRYGPPPPPNSTGVKVLAWLFLLVPVTGIVAAIALPQYQSYVERAAEYQER</sequence>
<dbReference type="Pfam" id="PF05656">
    <property type="entry name" value="DUF805"/>
    <property type="match status" value="1"/>
</dbReference>
<dbReference type="PANTHER" id="PTHR34980:SF3">
    <property type="entry name" value="BLR8105 PROTEIN"/>
    <property type="match status" value="1"/>
</dbReference>
<organism evidence="3 4">
    <name type="scientific">Ectopseudomonas alcaliphila</name>
    <dbReference type="NCBI Taxonomy" id="101564"/>
    <lineage>
        <taxon>Bacteria</taxon>
        <taxon>Pseudomonadati</taxon>
        <taxon>Pseudomonadota</taxon>
        <taxon>Gammaproteobacteria</taxon>
        <taxon>Pseudomonadales</taxon>
        <taxon>Pseudomonadaceae</taxon>
        <taxon>Ectopseudomonas</taxon>
    </lineage>
</organism>
<dbReference type="AlphaFoldDB" id="A0A1G7H825"/>
<dbReference type="RefSeq" id="WP_074679581.1">
    <property type="nucleotide sequence ID" value="NZ_CBCSET010000007.1"/>
</dbReference>
<evidence type="ECO:0000256" key="1">
    <source>
        <dbReference type="SAM" id="Phobius"/>
    </source>
</evidence>
<dbReference type="EMBL" id="FNAE01000005">
    <property type="protein sequence ID" value="SDE96473.1"/>
    <property type="molecule type" value="Genomic_DNA"/>
</dbReference>
<dbReference type="EMBL" id="JAWXXP010000001">
    <property type="protein sequence ID" value="MDX5993824.1"/>
    <property type="molecule type" value="Genomic_DNA"/>
</dbReference>
<dbReference type="OrthoDB" id="9812349at2"/>
<feature type="transmembrane region" description="Helical" evidence="1">
    <location>
        <begin position="182"/>
        <end position="203"/>
    </location>
</feature>
<evidence type="ECO:0000313" key="3">
    <source>
        <dbReference type="EMBL" id="SDE96473.1"/>
    </source>
</evidence>
<proteinExistence type="predicted"/>
<dbReference type="Proteomes" id="UP000182413">
    <property type="component" value="Unassembled WGS sequence"/>
</dbReference>
<evidence type="ECO:0000313" key="4">
    <source>
        <dbReference type="Proteomes" id="UP000182413"/>
    </source>
</evidence>
<keyword evidence="5" id="KW-1185">Reference proteome</keyword>
<dbReference type="Proteomes" id="UP001278050">
    <property type="component" value="Unassembled WGS sequence"/>
</dbReference>
<reference evidence="2 5" key="2">
    <citation type="submission" date="2023-11" db="EMBL/GenBank/DDBJ databases">
        <title>MicrobeMod: A computational toolkit for identifying prokaryotic methylation and restriction-modification with nanopore sequencing.</title>
        <authorList>
            <person name="Crits-Christoph A."/>
            <person name="Kang S.C."/>
            <person name="Lee H."/>
            <person name="Ostrov N."/>
        </authorList>
    </citation>
    <scope>NUCLEOTIDE SEQUENCE [LARGE SCALE GENOMIC DNA]</scope>
    <source>
        <strain evidence="2 5">ATCC BAA-571</strain>
    </source>
</reference>
<gene>
    <name evidence="3" type="ORF">SAMN05216575_10511</name>
    <name evidence="2" type="ORF">SIM71_17280</name>
</gene>
<evidence type="ECO:0000313" key="2">
    <source>
        <dbReference type="EMBL" id="MDX5993824.1"/>
    </source>
</evidence>
<dbReference type="GO" id="GO:0005886">
    <property type="term" value="C:plasma membrane"/>
    <property type="evidence" value="ECO:0007669"/>
    <property type="project" value="TreeGrafter"/>
</dbReference>
<accession>A0A1G7H825</accession>
<feature type="transmembrane region" description="Helical" evidence="1">
    <location>
        <begin position="285"/>
        <end position="304"/>
    </location>
</feature>
<name>A0A1G7H825_9GAMM</name>